<dbReference type="Proteomes" id="UP001589774">
    <property type="component" value="Unassembled WGS sequence"/>
</dbReference>
<comment type="caution">
    <text evidence="1">The sequence shown here is derived from an EMBL/GenBank/DDBJ whole genome shotgun (WGS) entry which is preliminary data.</text>
</comment>
<evidence type="ECO:0000313" key="1">
    <source>
        <dbReference type="EMBL" id="MFC0321128.1"/>
    </source>
</evidence>
<organism evidence="1 2">
    <name type="scientific">Olivibacter oleidegradans</name>
    <dbReference type="NCBI Taxonomy" id="760123"/>
    <lineage>
        <taxon>Bacteria</taxon>
        <taxon>Pseudomonadati</taxon>
        <taxon>Bacteroidota</taxon>
        <taxon>Sphingobacteriia</taxon>
        <taxon>Sphingobacteriales</taxon>
        <taxon>Sphingobacteriaceae</taxon>
        <taxon>Olivibacter</taxon>
    </lineage>
</organism>
<proteinExistence type="predicted"/>
<name>A0ABV6HQF6_9SPHI</name>
<accession>A0ABV6HQF6</accession>
<dbReference type="RefSeq" id="WP_130858038.1">
    <property type="nucleotide sequence ID" value="NZ_JBHLWO010000004.1"/>
</dbReference>
<evidence type="ECO:0000313" key="2">
    <source>
        <dbReference type="Proteomes" id="UP001589774"/>
    </source>
</evidence>
<sequence>MKSIDELTNTDKAKLIHQLFPEEIAPLLEYTSSFCVRLSENRAVYESEWSSKSIITFSFWLHLAGETEKLIKRLKYDMIKSRHVFAEQLCFNHNAIFFNECLVRYANEKSTNDKFKKAVDLLYT</sequence>
<gene>
    <name evidence="1" type="ORF">ACFFI0_22595</name>
</gene>
<reference evidence="1 2" key="1">
    <citation type="submission" date="2024-09" db="EMBL/GenBank/DDBJ databases">
        <authorList>
            <person name="Sun Q."/>
            <person name="Mori K."/>
        </authorList>
    </citation>
    <scope>NUCLEOTIDE SEQUENCE [LARGE SCALE GENOMIC DNA]</scope>
    <source>
        <strain evidence="1 2">CCM 7765</strain>
    </source>
</reference>
<dbReference type="EMBL" id="JBHLWO010000004">
    <property type="protein sequence ID" value="MFC0321128.1"/>
    <property type="molecule type" value="Genomic_DNA"/>
</dbReference>
<protein>
    <submittedName>
        <fullName evidence="1">Uncharacterized protein</fullName>
    </submittedName>
</protein>
<keyword evidence="2" id="KW-1185">Reference proteome</keyword>